<dbReference type="EMBL" id="AP024601">
    <property type="protein sequence ID" value="BCU80484.1"/>
    <property type="molecule type" value="Genomic_DNA"/>
</dbReference>
<gene>
    <name evidence="1" type="ORF">JIR001_02670</name>
</gene>
<keyword evidence="2" id="KW-1185">Reference proteome</keyword>
<sequence>MIWKSMDKWIVGTALILAVPAILPIAKQVCQPIRQRGTYAWIRMKEEMEDFIAEAQFERMKKRLDRELDMLP</sequence>
<evidence type="ECO:0000313" key="1">
    <source>
        <dbReference type="EMBL" id="BCU80484.1"/>
    </source>
</evidence>
<reference evidence="1" key="2">
    <citation type="journal article" date="2021" name="Microbiol. Resour. Announc.">
        <title>Complete Genome Sequence of Polycladomyces abyssicola JIR-001T, Isolated from Hemipelagic Sediment in Deep Seawater.</title>
        <authorList>
            <person name="Tsubouchi T."/>
            <person name="Kaneko Y."/>
        </authorList>
    </citation>
    <scope>NUCLEOTIDE SEQUENCE</scope>
    <source>
        <strain evidence="1">JIR-001</strain>
    </source>
</reference>
<protein>
    <submittedName>
        <fullName evidence="1">Uncharacterized protein</fullName>
    </submittedName>
</protein>
<dbReference type="RefSeq" id="WP_212773856.1">
    <property type="nucleotide sequence ID" value="NZ_AP024601.1"/>
</dbReference>
<name>A0A8D5UDS6_9BACL</name>
<dbReference type="AlphaFoldDB" id="A0A8D5UDS6"/>
<evidence type="ECO:0000313" key="2">
    <source>
        <dbReference type="Proteomes" id="UP000677436"/>
    </source>
</evidence>
<accession>A0A8D5UDS6</accession>
<proteinExistence type="predicted"/>
<dbReference type="KEGG" id="pabs:JIR001_02670"/>
<organism evidence="1 2">
    <name type="scientific">Polycladomyces abyssicola</name>
    <dbReference type="NCBI Taxonomy" id="1125966"/>
    <lineage>
        <taxon>Bacteria</taxon>
        <taxon>Bacillati</taxon>
        <taxon>Bacillota</taxon>
        <taxon>Bacilli</taxon>
        <taxon>Bacillales</taxon>
        <taxon>Thermoactinomycetaceae</taxon>
        <taxon>Polycladomyces</taxon>
    </lineage>
</organism>
<dbReference type="Proteomes" id="UP000677436">
    <property type="component" value="Chromosome"/>
</dbReference>
<reference evidence="1" key="1">
    <citation type="journal article" date="2013" name="Int. J. Syst. Evol. Microbiol.">
        <title>Polycladomyces abyssicola gen. nov., sp. nov., a thermophilic filamentous bacterium isolated from hemipelagic sediment.</title>
        <authorList>
            <person name="Tsubouchi T."/>
            <person name="Shimane Y."/>
            <person name="Mori K."/>
            <person name="Usui K."/>
            <person name="Hiraki T."/>
            <person name="Tame A."/>
            <person name="Uematsu K."/>
            <person name="Maruyama T."/>
            <person name="Hatada Y."/>
        </authorList>
    </citation>
    <scope>NUCLEOTIDE SEQUENCE</scope>
    <source>
        <strain evidence="1">JIR-001</strain>
    </source>
</reference>